<evidence type="ECO:0000256" key="7">
    <source>
        <dbReference type="SAM" id="MobiDB-lite"/>
    </source>
</evidence>
<keyword evidence="6" id="KW-0963">Cytoplasm</keyword>
<evidence type="ECO:0000256" key="3">
    <source>
        <dbReference type="ARBA" id="ARBA00022927"/>
    </source>
</evidence>
<dbReference type="EMBL" id="AMRV01000003">
    <property type="protein sequence ID" value="EMD83142.1"/>
    <property type="molecule type" value="Genomic_DNA"/>
</dbReference>
<sequence length="181" mass="19633">MDIMADEQPQPGADQAPIAINILAQYTKDLSFENPRAPGSLQQGAGQPSIDLGINVGVNEQPQDNVYEVVLNLNAKGTTGEGKDVAFVVELAYGGLFQLQNVPQEHLNLFLIVEAPRLLFPYARRVFADAVRDGGFPPLMIDPIDFGQLYMQQQQRMQQQQGGNQDGGGEGGETPNIILPS</sequence>
<evidence type="ECO:0000256" key="6">
    <source>
        <dbReference type="HAMAP-Rule" id="MF_00821"/>
    </source>
</evidence>
<gene>
    <name evidence="6" type="primary">secB</name>
    <name evidence="8" type="ORF">C725_1043</name>
</gene>
<dbReference type="PANTHER" id="PTHR36918">
    <property type="match status" value="1"/>
</dbReference>
<accession>M2U531</accession>
<evidence type="ECO:0000256" key="1">
    <source>
        <dbReference type="ARBA" id="ARBA00009990"/>
    </source>
</evidence>
<dbReference type="Proteomes" id="UP000011717">
    <property type="component" value="Unassembled WGS sequence"/>
</dbReference>
<dbReference type="InterPro" id="IPR035958">
    <property type="entry name" value="SecB-like_sf"/>
</dbReference>
<evidence type="ECO:0000256" key="2">
    <source>
        <dbReference type="ARBA" id="ARBA00022448"/>
    </source>
</evidence>
<dbReference type="PATRIC" id="fig|1234595.3.peg.1044"/>
<comment type="subcellular location">
    <subcellularLocation>
        <location evidence="6">Cytoplasm</location>
    </subcellularLocation>
</comment>
<evidence type="ECO:0000313" key="9">
    <source>
        <dbReference type="Proteomes" id="UP000011717"/>
    </source>
</evidence>
<dbReference type="InterPro" id="IPR003708">
    <property type="entry name" value="SecB"/>
</dbReference>
<dbReference type="Gene3D" id="3.10.420.10">
    <property type="entry name" value="SecB-like"/>
    <property type="match status" value="1"/>
</dbReference>
<dbReference type="NCBIfam" id="NF004392">
    <property type="entry name" value="PRK05751.1-3"/>
    <property type="match status" value="1"/>
</dbReference>
<keyword evidence="3 6" id="KW-0653">Protein transport</keyword>
<comment type="function">
    <text evidence="6">One of the proteins required for the normal export of preproteins out of the cell cytoplasm. It is a molecular chaperone that binds to a subset of precursor proteins, maintaining them in a translocation-competent state. It also specifically binds to its receptor SecA.</text>
</comment>
<keyword evidence="4 6" id="KW-0811">Translocation</keyword>
<proteinExistence type="inferred from homology"/>
<keyword evidence="2 6" id="KW-0813">Transport</keyword>
<comment type="subunit">
    <text evidence="6">Homotetramer, a dimer of dimers. One homotetramer interacts with 1 SecA dimer.</text>
</comment>
<protein>
    <recommendedName>
        <fullName evidence="6">Protein-export protein SecB</fullName>
    </recommendedName>
</protein>
<evidence type="ECO:0000256" key="5">
    <source>
        <dbReference type="ARBA" id="ARBA00023186"/>
    </source>
</evidence>
<dbReference type="NCBIfam" id="TIGR00809">
    <property type="entry name" value="secB"/>
    <property type="match status" value="1"/>
</dbReference>
<dbReference type="GO" id="GO:0051262">
    <property type="term" value="P:protein tetramerization"/>
    <property type="evidence" value="ECO:0007669"/>
    <property type="project" value="InterPro"/>
</dbReference>
<reference evidence="8 9" key="1">
    <citation type="journal article" date="2013" name="Genome Announc.">
        <title>Draft Genome Sequence of Strain JLT2015T, Belonging to the Family Sphingomonadaceae of the Alphaproteobacteria.</title>
        <authorList>
            <person name="Tang K."/>
            <person name="Liu K."/>
            <person name="Li S."/>
            <person name="Jiao N."/>
        </authorList>
    </citation>
    <scope>NUCLEOTIDE SEQUENCE [LARGE SCALE GENOMIC DNA]</scope>
    <source>
        <strain evidence="8 9">JLT2015</strain>
    </source>
</reference>
<comment type="similarity">
    <text evidence="1 6">Belongs to the SecB family.</text>
</comment>
<name>M2U531_9SPHN</name>
<keyword evidence="5 6" id="KW-0143">Chaperone</keyword>
<dbReference type="GO" id="GO:0051082">
    <property type="term" value="F:unfolded protein binding"/>
    <property type="evidence" value="ECO:0007669"/>
    <property type="project" value="InterPro"/>
</dbReference>
<dbReference type="PRINTS" id="PR01594">
    <property type="entry name" value="SECBCHAPRONE"/>
</dbReference>
<dbReference type="GO" id="GO:0005737">
    <property type="term" value="C:cytoplasm"/>
    <property type="evidence" value="ECO:0007669"/>
    <property type="project" value="UniProtKB-SubCell"/>
</dbReference>
<dbReference type="HAMAP" id="MF_00821">
    <property type="entry name" value="SecB"/>
    <property type="match status" value="1"/>
</dbReference>
<keyword evidence="9" id="KW-1185">Reference proteome</keyword>
<dbReference type="GO" id="GO:0006457">
    <property type="term" value="P:protein folding"/>
    <property type="evidence" value="ECO:0007669"/>
    <property type="project" value="UniProtKB-UniRule"/>
</dbReference>
<evidence type="ECO:0000256" key="4">
    <source>
        <dbReference type="ARBA" id="ARBA00023010"/>
    </source>
</evidence>
<evidence type="ECO:0000313" key="8">
    <source>
        <dbReference type="EMBL" id="EMD83142.1"/>
    </source>
</evidence>
<dbReference type="SUPFAM" id="SSF54611">
    <property type="entry name" value="SecB-like"/>
    <property type="match status" value="1"/>
</dbReference>
<comment type="caution">
    <text evidence="8">The sequence shown here is derived from an EMBL/GenBank/DDBJ whole genome shotgun (WGS) entry which is preliminary data.</text>
</comment>
<dbReference type="GO" id="GO:0015031">
    <property type="term" value="P:protein transport"/>
    <property type="evidence" value="ECO:0007669"/>
    <property type="project" value="UniProtKB-UniRule"/>
</dbReference>
<dbReference type="Pfam" id="PF02556">
    <property type="entry name" value="SecB"/>
    <property type="match status" value="1"/>
</dbReference>
<dbReference type="AlphaFoldDB" id="M2U531"/>
<organism evidence="8 9">
    <name type="scientific">Pacificimonas flava</name>
    <dbReference type="NCBI Taxonomy" id="1234595"/>
    <lineage>
        <taxon>Bacteria</taxon>
        <taxon>Pseudomonadati</taxon>
        <taxon>Pseudomonadota</taxon>
        <taxon>Alphaproteobacteria</taxon>
        <taxon>Sphingomonadales</taxon>
        <taxon>Sphingosinicellaceae</taxon>
        <taxon>Pacificimonas</taxon>
    </lineage>
</organism>
<feature type="region of interest" description="Disordered" evidence="7">
    <location>
        <begin position="155"/>
        <end position="181"/>
    </location>
</feature>
<dbReference type="PANTHER" id="PTHR36918:SF1">
    <property type="entry name" value="PROTEIN-EXPORT PROTEIN SECB"/>
    <property type="match status" value="1"/>
</dbReference>